<proteinExistence type="predicted"/>
<name>A0AAU9VYB8_9CNID</name>
<dbReference type="InterPro" id="IPR034113">
    <property type="entry name" value="SCP_GAPR1-like"/>
</dbReference>
<dbReference type="PANTHER" id="PTHR10334">
    <property type="entry name" value="CYSTEINE-RICH SECRETORY PROTEIN-RELATED"/>
    <property type="match status" value="1"/>
</dbReference>
<dbReference type="SMART" id="SM00198">
    <property type="entry name" value="SCP"/>
    <property type="match status" value="1"/>
</dbReference>
<keyword evidence="3" id="KW-1185">Reference proteome</keyword>
<evidence type="ECO:0000259" key="1">
    <source>
        <dbReference type="SMART" id="SM00198"/>
    </source>
</evidence>
<sequence length="168" mass="18823">ELTEEEQQGLAAHNEFRQIHHVPAMTLDRQMCDEAHQYAKRLARMGRLEHSKDRERDGQGENLAMGCSSGASPQNVEQAVNSWYNEVCRPGYSFYTPSFSGGTGHFTQVVWKESIFLGIGQASGEKNGMKCTYTVARYKPAGNIFGEFSENVPKGNFDKESYCASVKR</sequence>
<dbReference type="CDD" id="cd05382">
    <property type="entry name" value="CAP_GAPR1-like"/>
    <property type="match status" value="1"/>
</dbReference>
<dbReference type="SUPFAM" id="SSF55797">
    <property type="entry name" value="PR-1-like"/>
    <property type="match status" value="1"/>
</dbReference>
<dbReference type="PROSITE" id="PS01009">
    <property type="entry name" value="CRISP_1"/>
    <property type="match status" value="1"/>
</dbReference>
<feature type="non-terminal residue" evidence="2">
    <location>
        <position position="168"/>
    </location>
</feature>
<dbReference type="AlphaFoldDB" id="A0AAU9VYB8"/>
<dbReference type="Gene3D" id="3.40.33.10">
    <property type="entry name" value="CAP"/>
    <property type="match status" value="1"/>
</dbReference>
<dbReference type="EMBL" id="CALNXJ010000006">
    <property type="protein sequence ID" value="CAH3041084.1"/>
    <property type="molecule type" value="Genomic_DNA"/>
</dbReference>
<dbReference type="InterPro" id="IPR014044">
    <property type="entry name" value="CAP_dom"/>
</dbReference>
<dbReference type="PRINTS" id="PR00837">
    <property type="entry name" value="V5TPXLIKE"/>
</dbReference>
<protein>
    <recommendedName>
        <fullName evidence="1">SCP domain-containing protein</fullName>
    </recommendedName>
</protein>
<dbReference type="InterPro" id="IPR001283">
    <property type="entry name" value="CRISP-related"/>
</dbReference>
<dbReference type="Proteomes" id="UP001159428">
    <property type="component" value="Unassembled WGS sequence"/>
</dbReference>
<dbReference type="Pfam" id="PF00188">
    <property type="entry name" value="CAP"/>
    <property type="match status" value="1"/>
</dbReference>
<feature type="domain" description="SCP" evidence="1">
    <location>
        <begin position="4"/>
        <end position="146"/>
    </location>
</feature>
<organism evidence="2 3">
    <name type="scientific">Pocillopora meandrina</name>
    <dbReference type="NCBI Taxonomy" id="46732"/>
    <lineage>
        <taxon>Eukaryota</taxon>
        <taxon>Metazoa</taxon>
        <taxon>Cnidaria</taxon>
        <taxon>Anthozoa</taxon>
        <taxon>Hexacorallia</taxon>
        <taxon>Scleractinia</taxon>
        <taxon>Astrocoeniina</taxon>
        <taxon>Pocilloporidae</taxon>
        <taxon>Pocillopora</taxon>
    </lineage>
</organism>
<reference evidence="2 3" key="1">
    <citation type="submission" date="2022-05" db="EMBL/GenBank/DDBJ databases">
        <authorList>
            <consortium name="Genoscope - CEA"/>
            <person name="William W."/>
        </authorList>
    </citation>
    <scope>NUCLEOTIDE SEQUENCE [LARGE SCALE GENOMIC DNA]</scope>
</reference>
<dbReference type="FunFam" id="3.40.33.10:FF:000002">
    <property type="entry name" value="Golgi-associated plant pathogenesis-related protein 1"/>
    <property type="match status" value="1"/>
</dbReference>
<dbReference type="GO" id="GO:0005576">
    <property type="term" value="C:extracellular region"/>
    <property type="evidence" value="ECO:0007669"/>
    <property type="project" value="InterPro"/>
</dbReference>
<evidence type="ECO:0000313" key="3">
    <source>
        <dbReference type="Proteomes" id="UP001159428"/>
    </source>
</evidence>
<gene>
    <name evidence="2" type="ORF">PMEA_00028944</name>
</gene>
<dbReference type="InterPro" id="IPR018244">
    <property type="entry name" value="Allrgn_V5/Tpx1_CS"/>
</dbReference>
<dbReference type="InterPro" id="IPR035940">
    <property type="entry name" value="CAP_sf"/>
</dbReference>
<accession>A0AAU9VYB8</accession>
<evidence type="ECO:0000313" key="2">
    <source>
        <dbReference type="EMBL" id="CAH3041084.1"/>
    </source>
</evidence>
<feature type="non-terminal residue" evidence="2">
    <location>
        <position position="1"/>
    </location>
</feature>
<comment type="caution">
    <text evidence="2">The sequence shown here is derived from an EMBL/GenBank/DDBJ whole genome shotgun (WGS) entry which is preliminary data.</text>
</comment>